<protein>
    <submittedName>
        <fullName evidence="5">Substrate-binding domain-containing protein</fullName>
    </submittedName>
</protein>
<organism evidence="5 6">
    <name type="scientific">Massilia cellulosiltytica</name>
    <dbReference type="NCBI Taxonomy" id="2683234"/>
    <lineage>
        <taxon>Bacteria</taxon>
        <taxon>Pseudomonadati</taxon>
        <taxon>Pseudomonadota</taxon>
        <taxon>Betaproteobacteria</taxon>
        <taxon>Burkholderiales</taxon>
        <taxon>Oxalobacteraceae</taxon>
        <taxon>Telluria group</taxon>
        <taxon>Massilia</taxon>
    </lineage>
</organism>
<dbReference type="PROSITE" id="PS00356">
    <property type="entry name" value="HTH_LACI_1"/>
    <property type="match status" value="1"/>
</dbReference>
<dbReference type="PROSITE" id="PS50932">
    <property type="entry name" value="HTH_LACI_2"/>
    <property type="match status" value="1"/>
</dbReference>
<evidence type="ECO:0000256" key="2">
    <source>
        <dbReference type="ARBA" id="ARBA00023125"/>
    </source>
</evidence>
<keyword evidence="3" id="KW-0804">Transcription</keyword>
<evidence type="ECO:0000313" key="5">
    <source>
        <dbReference type="EMBL" id="MVW62102.1"/>
    </source>
</evidence>
<dbReference type="InterPro" id="IPR028082">
    <property type="entry name" value="Peripla_BP_I"/>
</dbReference>
<keyword evidence="2" id="KW-0238">DNA-binding</keyword>
<reference evidence="5 6" key="1">
    <citation type="submission" date="2019-12" db="EMBL/GenBank/DDBJ databases">
        <authorList>
            <person name="Li C."/>
            <person name="Zhao J."/>
        </authorList>
    </citation>
    <scope>NUCLEOTIDE SEQUENCE [LARGE SCALE GENOMIC DNA]</scope>
    <source>
        <strain evidence="5 6">NEAU-DD11</strain>
    </source>
</reference>
<dbReference type="SUPFAM" id="SSF47413">
    <property type="entry name" value="lambda repressor-like DNA-binding domains"/>
    <property type="match status" value="1"/>
</dbReference>
<dbReference type="Proteomes" id="UP000443353">
    <property type="component" value="Unassembled WGS sequence"/>
</dbReference>
<dbReference type="PANTHER" id="PTHR30146:SF153">
    <property type="entry name" value="LACTOSE OPERON REPRESSOR"/>
    <property type="match status" value="1"/>
</dbReference>
<dbReference type="CDD" id="cd01545">
    <property type="entry name" value="PBP1_SalR"/>
    <property type="match status" value="1"/>
</dbReference>
<dbReference type="SMART" id="SM00354">
    <property type="entry name" value="HTH_LACI"/>
    <property type="match status" value="1"/>
</dbReference>
<dbReference type="InterPro" id="IPR000843">
    <property type="entry name" value="HTH_LacI"/>
</dbReference>
<dbReference type="Gene3D" id="1.10.260.40">
    <property type="entry name" value="lambda repressor-like DNA-binding domains"/>
    <property type="match status" value="1"/>
</dbReference>
<feature type="domain" description="HTH lacI-type" evidence="4">
    <location>
        <begin position="15"/>
        <end position="69"/>
    </location>
</feature>
<proteinExistence type="predicted"/>
<dbReference type="CDD" id="cd01392">
    <property type="entry name" value="HTH_LacI"/>
    <property type="match status" value="1"/>
</dbReference>
<dbReference type="PANTHER" id="PTHR30146">
    <property type="entry name" value="LACI-RELATED TRANSCRIPTIONAL REPRESSOR"/>
    <property type="match status" value="1"/>
</dbReference>
<gene>
    <name evidence="5" type="ORF">GPY61_19385</name>
</gene>
<name>A0A7X3K925_9BURK</name>
<dbReference type="EMBL" id="WSES01000006">
    <property type="protein sequence ID" value="MVW62102.1"/>
    <property type="molecule type" value="Genomic_DNA"/>
</dbReference>
<keyword evidence="1" id="KW-0805">Transcription regulation</keyword>
<evidence type="ECO:0000256" key="3">
    <source>
        <dbReference type="ARBA" id="ARBA00023163"/>
    </source>
</evidence>
<evidence type="ECO:0000259" key="4">
    <source>
        <dbReference type="PROSITE" id="PS50932"/>
    </source>
</evidence>
<dbReference type="Gene3D" id="3.40.50.2300">
    <property type="match status" value="2"/>
</dbReference>
<dbReference type="InterPro" id="IPR010982">
    <property type="entry name" value="Lambda_DNA-bd_dom_sf"/>
</dbReference>
<dbReference type="PRINTS" id="PR00036">
    <property type="entry name" value="HTHLACI"/>
</dbReference>
<dbReference type="AlphaFoldDB" id="A0A7X3K925"/>
<evidence type="ECO:0000256" key="1">
    <source>
        <dbReference type="ARBA" id="ARBA00023015"/>
    </source>
</evidence>
<dbReference type="GO" id="GO:0000976">
    <property type="term" value="F:transcription cis-regulatory region binding"/>
    <property type="evidence" value="ECO:0007669"/>
    <property type="project" value="TreeGrafter"/>
</dbReference>
<dbReference type="Pfam" id="PF13377">
    <property type="entry name" value="Peripla_BP_3"/>
    <property type="match status" value="1"/>
</dbReference>
<keyword evidence="6" id="KW-1185">Reference proteome</keyword>
<dbReference type="InterPro" id="IPR046335">
    <property type="entry name" value="LacI/GalR-like_sensor"/>
</dbReference>
<accession>A0A7X3K925</accession>
<dbReference type="GO" id="GO:0003700">
    <property type="term" value="F:DNA-binding transcription factor activity"/>
    <property type="evidence" value="ECO:0007669"/>
    <property type="project" value="TreeGrafter"/>
</dbReference>
<dbReference type="Pfam" id="PF00356">
    <property type="entry name" value="LacI"/>
    <property type="match status" value="1"/>
</dbReference>
<evidence type="ECO:0000313" key="6">
    <source>
        <dbReference type="Proteomes" id="UP000443353"/>
    </source>
</evidence>
<comment type="caution">
    <text evidence="5">The sequence shown here is derived from an EMBL/GenBank/DDBJ whole genome shotgun (WGS) entry which is preliminary data.</text>
</comment>
<sequence length="349" mass="37394">MGSETKQGDRPAGGATVWDVAQKAGVSAMTVSRVINGNASVSDKTREKVNRAIQELNYQVNVAARAARIGTLRVGLLYSNPSAAFLSAFLVGALGECSQTGAHLILENCDNLRSQRKAIDRLIADGADGILVPPPLCDSKAALKQLAEMGIPSVAVATAKPSPQMSAVRIDDYEGALTMTKHLLALGHTDIGFIKGDPEHTPAQLRYQAFIDAMREAGHHVPAERVAQGMFTYRSGLLAARELLAQPTRPTAIFASNDDMAAAVIAVAHGLHLQVPDDIAVCGFDDTPVATTVWPELTTVHQPITEMARSAVALLVEHIRARRAGQSYMPQHRLMPFTLVERESTEAHD</sequence>
<dbReference type="SUPFAM" id="SSF53822">
    <property type="entry name" value="Periplasmic binding protein-like I"/>
    <property type="match status" value="1"/>
</dbReference>
<dbReference type="RefSeq" id="WP_056131981.1">
    <property type="nucleotide sequence ID" value="NZ_CP168562.1"/>
</dbReference>